<evidence type="ECO:0000259" key="5">
    <source>
        <dbReference type="Pfam" id="PF00884"/>
    </source>
</evidence>
<feature type="domain" description="Sulfatase N-terminal" evidence="5">
    <location>
        <begin position="17"/>
        <end position="303"/>
    </location>
</feature>
<dbReference type="InterPro" id="IPR024607">
    <property type="entry name" value="Sulfatase_CS"/>
</dbReference>
<keyword evidence="4" id="KW-0106">Calcium</keyword>
<evidence type="ECO:0000313" key="6">
    <source>
        <dbReference type="EMBL" id="SVB00594.1"/>
    </source>
</evidence>
<feature type="non-terminal residue" evidence="6">
    <location>
        <position position="521"/>
    </location>
</feature>
<dbReference type="AlphaFoldDB" id="A0A382AGV6"/>
<dbReference type="EMBL" id="UINC01025291">
    <property type="protein sequence ID" value="SVB00594.1"/>
    <property type="molecule type" value="Genomic_DNA"/>
</dbReference>
<dbReference type="PANTHER" id="PTHR42693">
    <property type="entry name" value="ARYLSULFATASE FAMILY MEMBER"/>
    <property type="match status" value="1"/>
</dbReference>
<protein>
    <recommendedName>
        <fullName evidence="5">Sulfatase N-terminal domain-containing protein</fullName>
    </recommendedName>
</protein>
<evidence type="ECO:0000256" key="3">
    <source>
        <dbReference type="ARBA" id="ARBA00022801"/>
    </source>
</evidence>
<evidence type="ECO:0000256" key="4">
    <source>
        <dbReference type="ARBA" id="ARBA00022837"/>
    </source>
</evidence>
<evidence type="ECO:0000256" key="1">
    <source>
        <dbReference type="ARBA" id="ARBA00008779"/>
    </source>
</evidence>
<keyword evidence="2" id="KW-0479">Metal-binding</keyword>
<dbReference type="GO" id="GO:0046872">
    <property type="term" value="F:metal ion binding"/>
    <property type="evidence" value="ECO:0007669"/>
    <property type="project" value="UniProtKB-KW"/>
</dbReference>
<comment type="similarity">
    <text evidence="1">Belongs to the sulfatase family.</text>
</comment>
<dbReference type="CDD" id="cd16027">
    <property type="entry name" value="SGSH"/>
    <property type="match status" value="1"/>
</dbReference>
<dbReference type="PROSITE" id="PS00523">
    <property type="entry name" value="SULFATASE_1"/>
    <property type="match status" value="1"/>
</dbReference>
<dbReference type="GO" id="GO:0004065">
    <property type="term" value="F:arylsulfatase activity"/>
    <property type="evidence" value="ECO:0007669"/>
    <property type="project" value="TreeGrafter"/>
</dbReference>
<keyword evidence="3" id="KW-0378">Hydrolase</keyword>
<dbReference type="InterPro" id="IPR050738">
    <property type="entry name" value="Sulfatase"/>
</dbReference>
<reference evidence="6" key="1">
    <citation type="submission" date="2018-05" db="EMBL/GenBank/DDBJ databases">
        <authorList>
            <person name="Lanie J.A."/>
            <person name="Ng W.-L."/>
            <person name="Kazmierczak K.M."/>
            <person name="Andrzejewski T.M."/>
            <person name="Davidsen T.M."/>
            <person name="Wayne K.J."/>
            <person name="Tettelin H."/>
            <person name="Glass J.I."/>
            <person name="Rusch D."/>
            <person name="Podicherti R."/>
            <person name="Tsui H.-C.T."/>
            <person name="Winkler M.E."/>
        </authorList>
    </citation>
    <scope>NUCLEOTIDE SEQUENCE</scope>
</reference>
<dbReference type="Gene3D" id="3.40.720.10">
    <property type="entry name" value="Alkaline Phosphatase, subunit A"/>
    <property type="match status" value="1"/>
</dbReference>
<dbReference type="Pfam" id="PF00884">
    <property type="entry name" value="Sulfatase"/>
    <property type="match status" value="1"/>
</dbReference>
<accession>A0A382AGV6</accession>
<dbReference type="InterPro" id="IPR000917">
    <property type="entry name" value="Sulfatase_N"/>
</dbReference>
<dbReference type="SUPFAM" id="SSF53649">
    <property type="entry name" value="Alkaline phosphatase-like"/>
    <property type="match status" value="1"/>
</dbReference>
<gene>
    <name evidence="6" type="ORF">METZ01_LOCUS153448</name>
</gene>
<proteinExistence type="inferred from homology"/>
<dbReference type="InterPro" id="IPR017850">
    <property type="entry name" value="Alkaline_phosphatase_core_sf"/>
</dbReference>
<sequence>MSFLLSLGATVSAAEQPNILWITAEDMSPVLGCYDDQFAVSPNIDQLAKESVRYTRAFASSPVCSPSRSCLITGCYPPSLSTQQMRSGFAIPKSMRGFPEHLRARGYYTSNNVKTDYNTGNYADIIRHSWSESSATAHWRKRPDKKQPFFSIFNLMTSHQSRSMVWPYERFKKDVQSRLSLSEIHDPTKVPLPPYYPDTPLIRRELARFYDCVTAMDKEVGVILQQLEDDGLEDNTIVFFYSDHGSGMPRHKRALLDSGMHVPLLIRFPKKWQHLAPGKPGTTTTRLVSFVDYAPTMLSLTGIPIPEAMQGAPFLGPKAAAPRRYVYGHRDRVDEVRDLARSVRDSRYLYIRNYMPHLGYNQPTAWPDSGEIRHDFYRLAKRETMSAAQWHFAAPTRPVEELYDCEVDPLNLSNLAKSGKHRDILKRLRAEHLRHIAATADLGFLPESEAWELFAKQTGWKLGQAGGVPLAGIHQAAAQVGVASERVFLKNLDSDNPTIRYWGGIGLAVSPEISGLAKRKL</sequence>
<evidence type="ECO:0000256" key="2">
    <source>
        <dbReference type="ARBA" id="ARBA00022723"/>
    </source>
</evidence>
<dbReference type="PANTHER" id="PTHR42693:SF53">
    <property type="entry name" value="ENDO-4-O-SULFATASE"/>
    <property type="match status" value="1"/>
</dbReference>
<name>A0A382AGV6_9ZZZZ</name>
<organism evidence="6">
    <name type="scientific">marine metagenome</name>
    <dbReference type="NCBI Taxonomy" id="408172"/>
    <lineage>
        <taxon>unclassified sequences</taxon>
        <taxon>metagenomes</taxon>
        <taxon>ecological metagenomes</taxon>
    </lineage>
</organism>